<evidence type="ECO:0000259" key="1">
    <source>
        <dbReference type="Pfam" id="PF00149"/>
    </source>
</evidence>
<dbReference type="PANTHER" id="PTHR42850:SF7">
    <property type="entry name" value="BIS(5'-NUCLEOSYL)-TETRAPHOSPHATASE PRPE [ASYMMETRICAL]"/>
    <property type="match status" value="1"/>
</dbReference>
<gene>
    <name evidence="2" type="ORF">IX84_26955</name>
</gene>
<dbReference type="GO" id="GO:0005737">
    <property type="term" value="C:cytoplasm"/>
    <property type="evidence" value="ECO:0007669"/>
    <property type="project" value="TreeGrafter"/>
</dbReference>
<dbReference type="SUPFAM" id="SSF56300">
    <property type="entry name" value="Metallo-dependent phosphatases"/>
    <property type="match status" value="1"/>
</dbReference>
<keyword evidence="3" id="KW-1185">Reference proteome</keyword>
<dbReference type="EMBL" id="JPOS01000084">
    <property type="protein sequence ID" value="KGE85712.1"/>
    <property type="molecule type" value="Genomic_DNA"/>
</dbReference>
<dbReference type="Proteomes" id="UP000029736">
    <property type="component" value="Unassembled WGS sequence"/>
</dbReference>
<protein>
    <recommendedName>
        <fullName evidence="1">Calcineurin-like phosphoesterase domain-containing protein</fullName>
    </recommendedName>
</protein>
<feature type="domain" description="Calcineurin-like phosphoesterase" evidence="1">
    <location>
        <begin position="7"/>
        <end position="152"/>
    </location>
</feature>
<dbReference type="InterPro" id="IPR050126">
    <property type="entry name" value="Ap4A_hydrolase"/>
</dbReference>
<dbReference type="AlphaFoldDB" id="A0A098S3D3"/>
<name>A0A098S3D3_9BACT</name>
<dbReference type="InterPro" id="IPR006186">
    <property type="entry name" value="Ser/Thr-sp_prot-phosphatase"/>
</dbReference>
<dbReference type="GO" id="GO:0016791">
    <property type="term" value="F:phosphatase activity"/>
    <property type="evidence" value="ECO:0007669"/>
    <property type="project" value="TreeGrafter"/>
</dbReference>
<dbReference type="PRINTS" id="PR00114">
    <property type="entry name" value="STPHPHTASE"/>
</dbReference>
<dbReference type="RefSeq" id="WP_044227834.1">
    <property type="nucleotide sequence ID" value="NZ_JBKAGJ010000003.1"/>
</dbReference>
<dbReference type="OrthoDB" id="9808081at2"/>
<comment type="caution">
    <text evidence="2">The sequence shown here is derived from an EMBL/GenBank/DDBJ whole genome shotgun (WGS) entry which is preliminary data.</text>
</comment>
<evidence type="ECO:0000313" key="2">
    <source>
        <dbReference type="EMBL" id="KGE85712.1"/>
    </source>
</evidence>
<proteinExistence type="predicted"/>
<dbReference type="InterPro" id="IPR004843">
    <property type="entry name" value="Calcineurin-like_PHP"/>
</dbReference>
<dbReference type="STRING" id="1524460.IX84_26955"/>
<accession>A0A098S3D3</accession>
<reference evidence="2 3" key="1">
    <citation type="journal article" date="2014" name="Int. J. Syst. Evol. Microbiol.">
        <title>Phaeodactylibacter xiamenensis gen. nov., sp. nov., a member of the family Saprospiraceae isolated from the marine alga Phaeodactylum tricornutum.</title>
        <authorList>
            <person name="Chen Z.Jr."/>
            <person name="Lei X."/>
            <person name="Lai Q."/>
            <person name="Li Y."/>
            <person name="Zhang B."/>
            <person name="Zhang J."/>
            <person name="Zhang H."/>
            <person name="Yang L."/>
            <person name="Zheng W."/>
            <person name="Tian Y."/>
            <person name="Yu Z."/>
            <person name="Xu H.Jr."/>
            <person name="Zheng T."/>
        </authorList>
    </citation>
    <scope>NUCLEOTIDE SEQUENCE [LARGE SCALE GENOMIC DNA]</scope>
    <source>
        <strain evidence="2 3">KD52</strain>
    </source>
</reference>
<evidence type="ECO:0000313" key="3">
    <source>
        <dbReference type="Proteomes" id="UP000029736"/>
    </source>
</evidence>
<dbReference type="PANTHER" id="PTHR42850">
    <property type="entry name" value="METALLOPHOSPHOESTERASE"/>
    <property type="match status" value="1"/>
</dbReference>
<dbReference type="Gene3D" id="3.60.21.10">
    <property type="match status" value="1"/>
</dbReference>
<organism evidence="2 3">
    <name type="scientific">Phaeodactylibacter xiamenensis</name>
    <dbReference type="NCBI Taxonomy" id="1524460"/>
    <lineage>
        <taxon>Bacteria</taxon>
        <taxon>Pseudomonadati</taxon>
        <taxon>Bacteroidota</taxon>
        <taxon>Saprospiria</taxon>
        <taxon>Saprospirales</taxon>
        <taxon>Haliscomenobacteraceae</taxon>
        <taxon>Phaeodactylibacter</taxon>
    </lineage>
</organism>
<dbReference type="Pfam" id="PF00149">
    <property type="entry name" value="Metallophos"/>
    <property type="match status" value="1"/>
</dbReference>
<dbReference type="InterPro" id="IPR029052">
    <property type="entry name" value="Metallo-depent_PP-like"/>
</dbReference>
<sequence>MTTPTDLIGDIHGHAGRLKALLRKLGYERKAGAYRHPDRKIIFVGDYIDRGPDSPEVVDIVRAMVDAGSAVALCGNHEFNAICYNTSKEGGGYLRPHTAKNTHQHAATLEQYRDKPGDYDSAIAWFRTLPLFLETEDLRAVHACWDEAVIRKLHKTLGGAVLPESLLPEAAEKGTDLYYWVEVTCKGREADLPEGYSFHDKDGHERREIRIKWWQDPEGQSFQDMSVIPGLGLDHLPFRDTEATHHPTGSRPVFFGHYWLKGTPELLTPNACCLDYSVAKGGVLTAYRFDGERELNEGKLVWV</sequence>